<proteinExistence type="predicted"/>
<reference evidence="2 3" key="1">
    <citation type="submission" date="2020-03" db="EMBL/GenBank/DDBJ databases">
        <title>The genome sequence of Microvirga sp. c23x22.</title>
        <authorList>
            <person name="Zhang X."/>
        </authorList>
    </citation>
    <scope>NUCLEOTIDE SEQUENCE [LARGE SCALE GENOMIC DNA]</scope>
    <source>
        <strain evidence="3">c23x22</strain>
    </source>
</reference>
<name>A0ABX0VBL7_9HYPH</name>
<dbReference type="Proteomes" id="UP000707352">
    <property type="component" value="Unassembled WGS sequence"/>
</dbReference>
<keyword evidence="3" id="KW-1185">Reference proteome</keyword>
<evidence type="ECO:0000313" key="3">
    <source>
        <dbReference type="Proteomes" id="UP000707352"/>
    </source>
</evidence>
<comment type="caution">
    <text evidence="2">The sequence shown here is derived from an EMBL/GenBank/DDBJ whole genome shotgun (WGS) entry which is preliminary data.</text>
</comment>
<gene>
    <name evidence="2" type="ORF">HB375_07030</name>
</gene>
<feature type="compositionally biased region" description="Polar residues" evidence="1">
    <location>
        <begin position="35"/>
        <end position="49"/>
    </location>
</feature>
<protein>
    <submittedName>
        <fullName evidence="2">Host attachment protein</fullName>
    </submittedName>
</protein>
<organism evidence="2 3">
    <name type="scientific">Microvirga terricola</name>
    <dbReference type="NCBI Taxonomy" id="2719797"/>
    <lineage>
        <taxon>Bacteria</taxon>
        <taxon>Pseudomonadati</taxon>
        <taxon>Pseudomonadota</taxon>
        <taxon>Alphaproteobacteria</taxon>
        <taxon>Hyphomicrobiales</taxon>
        <taxon>Methylobacteriaceae</taxon>
        <taxon>Microvirga</taxon>
    </lineage>
</organism>
<sequence length="148" mass="16557">MPHPRSHILVVVADGRKASLLDDSGTALKPHLHLTQSLESTPNPPTRVQGTDKPGRAFQSVGSMRSAMEQTDWHEMQEQQFARDVVAAVKSLHQQHPVDGLILVAPPRTLSYLRQEMPEPLKKLVRTEIDKDLTHCTPKEIEQHLTPA</sequence>
<dbReference type="EMBL" id="JAATJS010000002">
    <property type="protein sequence ID" value="NIX76370.1"/>
    <property type="molecule type" value="Genomic_DNA"/>
</dbReference>
<dbReference type="RefSeq" id="WP_167672255.1">
    <property type="nucleotide sequence ID" value="NZ_JAATJS010000002.1"/>
</dbReference>
<dbReference type="InterPro" id="IPR019291">
    <property type="entry name" value="Host_attachment_protein"/>
</dbReference>
<evidence type="ECO:0000256" key="1">
    <source>
        <dbReference type="SAM" id="MobiDB-lite"/>
    </source>
</evidence>
<accession>A0ABX0VBL7</accession>
<evidence type="ECO:0000313" key="2">
    <source>
        <dbReference type="EMBL" id="NIX76370.1"/>
    </source>
</evidence>
<dbReference type="Pfam" id="PF10116">
    <property type="entry name" value="Host_attach"/>
    <property type="match status" value="1"/>
</dbReference>
<feature type="region of interest" description="Disordered" evidence="1">
    <location>
        <begin position="35"/>
        <end position="69"/>
    </location>
</feature>